<comment type="caution">
    <text evidence="2">The sequence shown here is derived from an EMBL/GenBank/DDBJ whole genome shotgun (WGS) entry which is preliminary data.</text>
</comment>
<gene>
    <name evidence="2" type="ORF">C2G38_2032160</name>
</gene>
<protein>
    <recommendedName>
        <fullName evidence="1">TLDc domain-containing protein</fullName>
    </recommendedName>
</protein>
<proteinExistence type="predicted"/>
<reference evidence="2" key="1">
    <citation type="submission" date="2018-06" db="EMBL/GenBank/DDBJ databases">
        <title>Comparative genomics reveals the genomic features of Rhizophagus irregularis, R. cerebriforme, R. diaphanum and Gigaspora rosea, and their symbiotic lifestyle signature.</title>
        <authorList>
            <person name="Morin E."/>
            <person name="San Clemente H."/>
            <person name="Chen E.C.H."/>
            <person name="De La Providencia I."/>
            <person name="Hainaut M."/>
            <person name="Kuo A."/>
            <person name="Kohler A."/>
            <person name="Murat C."/>
            <person name="Tang N."/>
            <person name="Roy S."/>
            <person name="Loubradou J."/>
            <person name="Henrissat B."/>
            <person name="Grigoriev I.V."/>
            <person name="Corradi N."/>
            <person name="Roux C."/>
            <person name="Martin F.M."/>
        </authorList>
    </citation>
    <scope>NUCLEOTIDE SEQUENCE [LARGE SCALE GENOMIC DNA]</scope>
    <source>
        <strain evidence="2">DAOM 194757</strain>
    </source>
</reference>
<sequence length="191" mass="21584">MDPYISVYSTILPARKKIPVQLPVREVHFVNQSSIINDGLFAEISSWIDRRLTIYDITKIPYKFNLLLRGSRDGFTSKIFHRLCDNLPGTVVVIKVNNTNEILGGYNPLIWTKQGKYLSTTNSFIFSLKTPNLPNSILSRIIEANWAIGCYPSYGPIFGGSFYMAMIIKDGIMSISTRVVKNGLDLINIIF</sequence>
<accession>A0A397VNN3</accession>
<evidence type="ECO:0000313" key="3">
    <source>
        <dbReference type="Proteomes" id="UP000266673"/>
    </source>
</evidence>
<dbReference type="Proteomes" id="UP000266673">
    <property type="component" value="Unassembled WGS sequence"/>
</dbReference>
<organism evidence="2 3">
    <name type="scientific">Gigaspora rosea</name>
    <dbReference type="NCBI Taxonomy" id="44941"/>
    <lineage>
        <taxon>Eukaryota</taxon>
        <taxon>Fungi</taxon>
        <taxon>Fungi incertae sedis</taxon>
        <taxon>Mucoromycota</taxon>
        <taxon>Glomeromycotina</taxon>
        <taxon>Glomeromycetes</taxon>
        <taxon>Diversisporales</taxon>
        <taxon>Gigasporaceae</taxon>
        <taxon>Gigaspora</taxon>
    </lineage>
</organism>
<feature type="domain" description="TLDc" evidence="1">
    <location>
        <begin position="34"/>
        <end position="190"/>
    </location>
</feature>
<dbReference type="AlphaFoldDB" id="A0A397VNN3"/>
<dbReference type="InterPro" id="IPR006571">
    <property type="entry name" value="TLDc_dom"/>
</dbReference>
<evidence type="ECO:0000313" key="2">
    <source>
        <dbReference type="EMBL" id="RIB24114.1"/>
    </source>
</evidence>
<dbReference type="OrthoDB" id="2439862at2759"/>
<keyword evidence="3" id="KW-1185">Reference proteome</keyword>
<dbReference type="PROSITE" id="PS51886">
    <property type="entry name" value="TLDC"/>
    <property type="match status" value="1"/>
</dbReference>
<dbReference type="Pfam" id="PF07534">
    <property type="entry name" value="TLD"/>
    <property type="match status" value="1"/>
</dbReference>
<dbReference type="EMBL" id="QKWP01000230">
    <property type="protein sequence ID" value="RIB24114.1"/>
    <property type="molecule type" value="Genomic_DNA"/>
</dbReference>
<name>A0A397VNN3_9GLOM</name>
<evidence type="ECO:0000259" key="1">
    <source>
        <dbReference type="PROSITE" id="PS51886"/>
    </source>
</evidence>